<evidence type="ECO:0000256" key="2">
    <source>
        <dbReference type="ARBA" id="ARBA00022729"/>
    </source>
</evidence>
<evidence type="ECO:0000259" key="3">
    <source>
        <dbReference type="PROSITE" id="PS51677"/>
    </source>
</evidence>
<keyword evidence="2" id="KW-0732">Signal</keyword>
<organism evidence="4 5">
    <name type="scientific">Brevibacillus choshinensis</name>
    <dbReference type="NCBI Taxonomy" id="54911"/>
    <lineage>
        <taxon>Bacteria</taxon>
        <taxon>Bacillati</taxon>
        <taxon>Bacillota</taxon>
        <taxon>Bacilli</taxon>
        <taxon>Bacillales</taxon>
        <taxon>Paenibacillaceae</taxon>
        <taxon>Brevibacillus</taxon>
    </lineage>
</organism>
<evidence type="ECO:0000313" key="4">
    <source>
        <dbReference type="EMBL" id="KQL47189.1"/>
    </source>
</evidence>
<dbReference type="InterPro" id="IPR051398">
    <property type="entry name" value="Polysacch_Deacetylase"/>
</dbReference>
<proteinExistence type="predicted"/>
<keyword evidence="5" id="KW-1185">Reference proteome</keyword>
<dbReference type="Gene3D" id="3.20.20.370">
    <property type="entry name" value="Glycoside hydrolase/deacetylase"/>
    <property type="match status" value="1"/>
</dbReference>
<comment type="subcellular location">
    <subcellularLocation>
        <location evidence="1">Secreted</location>
    </subcellularLocation>
</comment>
<reference evidence="4 5" key="1">
    <citation type="submission" date="2015-09" db="EMBL/GenBank/DDBJ databases">
        <title>Genome sequencing project for genomic taxonomy and phylogenomics of Bacillus-like bacteria.</title>
        <authorList>
            <person name="Liu B."/>
            <person name="Wang J."/>
            <person name="Zhu Y."/>
            <person name="Liu G."/>
            <person name="Chen Q."/>
            <person name="Chen Z."/>
            <person name="Lan J."/>
            <person name="Che J."/>
            <person name="Ge C."/>
            <person name="Shi H."/>
            <person name="Pan Z."/>
            <person name="Liu X."/>
        </authorList>
    </citation>
    <scope>NUCLEOTIDE SEQUENCE [LARGE SCALE GENOMIC DNA]</scope>
    <source>
        <strain evidence="4 5">DSM 8552</strain>
    </source>
</reference>
<dbReference type="InterPro" id="IPR002509">
    <property type="entry name" value="NODB_dom"/>
</dbReference>
<dbReference type="PANTHER" id="PTHR34216">
    <property type="match status" value="1"/>
</dbReference>
<evidence type="ECO:0000313" key="5">
    <source>
        <dbReference type="Proteomes" id="UP000051063"/>
    </source>
</evidence>
<dbReference type="Proteomes" id="UP000051063">
    <property type="component" value="Unassembled WGS sequence"/>
</dbReference>
<dbReference type="PROSITE" id="PS51677">
    <property type="entry name" value="NODB"/>
    <property type="match status" value="1"/>
</dbReference>
<gene>
    <name evidence="4" type="ORF">AN963_12320</name>
</gene>
<accession>A0ABR5N9R1</accession>
<protein>
    <recommendedName>
        <fullName evidence="3">NodB homology domain-containing protein</fullName>
    </recommendedName>
</protein>
<comment type="caution">
    <text evidence="4">The sequence shown here is derived from an EMBL/GenBank/DDBJ whole genome shotgun (WGS) entry which is preliminary data.</text>
</comment>
<dbReference type="EMBL" id="LJJB01000010">
    <property type="protein sequence ID" value="KQL47189.1"/>
    <property type="molecule type" value="Genomic_DNA"/>
</dbReference>
<dbReference type="InterPro" id="IPR011330">
    <property type="entry name" value="Glyco_hydro/deAcase_b/a-brl"/>
</dbReference>
<sequence length="255" mass="29730">MVSLHALPFPVSLAQSPPYKQQIAILTYHHLLPESLNLSYKTDEAVLSVEMFEKQMKYLHDNDYHVLSLDELQAFIKGQKKVPPRSVVITFDDGYKSNLIYAYPILQKYGYEATMFVITHMLPTSPQPFNANKLTMVSFAEMQQVRDVFSFQSHTDNMHKKKDAAPYLIAMPEQDVKNDLLRSKQMVHARFFAYPYGMYNSRVVRLLRETGYEMAFTTNRAYARQTLDVYRIPRFSIYRSTTMKAFTEIVTGQYK</sequence>
<dbReference type="PANTHER" id="PTHR34216:SF3">
    <property type="entry name" value="POLY-BETA-1,6-N-ACETYL-D-GLUCOSAMINE N-DEACETYLASE"/>
    <property type="match status" value="1"/>
</dbReference>
<dbReference type="SUPFAM" id="SSF88713">
    <property type="entry name" value="Glycoside hydrolase/deacetylase"/>
    <property type="match status" value="1"/>
</dbReference>
<feature type="domain" description="NodB homology" evidence="3">
    <location>
        <begin position="85"/>
        <end position="255"/>
    </location>
</feature>
<dbReference type="Pfam" id="PF01522">
    <property type="entry name" value="Polysacc_deac_1"/>
    <property type="match status" value="1"/>
</dbReference>
<evidence type="ECO:0000256" key="1">
    <source>
        <dbReference type="ARBA" id="ARBA00004613"/>
    </source>
</evidence>
<name>A0ABR5N9R1_BRECH</name>